<accession>A0A8B8BVA3</accession>
<dbReference type="KEGG" id="cvn:111113358"/>
<sequence>MMLAIFVLSALMGLAFGDPLPPVQKHTEIIHVPAPKPVVKKVPALQEHAVRQIQHVPIRQTVVKEINVPKDIYREVPVIVEKKLILRQPHIRKFPIDVQKTLLQPHIKHVPQVRVNYRKRPYDVWHTKEVKKIINVPRPVPVIKHKIITKVLNRIVDVPHKVYKDKVKVVQVPQPFKVQKVHHRKIDVPIEVRVPVPRVHVKQTQEVQKVPIDVTVVKKVAIPRRTTLTEIVPVPVKPRGCGPDGVACGSLASLSSVTENQGLDVGGVAGVVQRQDVVVEGGPAGVVTDTLVGGGAVGAHAGDTLVGEIHTTGIHRDIIPGPGPVGGVIDIGVGGGPDVDVGPVGPGYDGPYYGPDFGGFDSGFGPGPEGGATFVESSVSGGPVGEIGFGETLPFPVSGSQTIGADGRRRDVVSIRHTERLVPVSGGGSYSGGIYPGGGFGRYYEGGYYPDGYPDGYPNGGIGGDIGGFGGGDGGSFAGSGFAGSGYAAGGDVGGFGVGGGAGGTYYEETRRTLPIVVGGNVRGEYLPREDINQVTDIKEVLISRPSRLSAVPSGL</sequence>
<keyword evidence="2" id="KW-1185">Reference proteome</keyword>
<evidence type="ECO:0000313" key="3">
    <source>
        <dbReference type="RefSeq" id="XP_022307292.1"/>
    </source>
</evidence>
<dbReference type="GeneID" id="111113358"/>
<evidence type="ECO:0000313" key="2">
    <source>
        <dbReference type="Proteomes" id="UP000694844"/>
    </source>
</evidence>
<dbReference type="Proteomes" id="UP000694844">
    <property type="component" value="Chromosome 9"/>
</dbReference>
<protein>
    <submittedName>
        <fullName evidence="3">Translation initiation factor IF-2-like isoform X1</fullName>
    </submittedName>
</protein>
<reference evidence="3" key="1">
    <citation type="submission" date="2025-08" db="UniProtKB">
        <authorList>
            <consortium name="RefSeq"/>
        </authorList>
    </citation>
    <scope>IDENTIFICATION</scope>
    <source>
        <tissue evidence="3">Whole sample</tissue>
    </source>
</reference>
<name>A0A8B8BVA3_CRAVI</name>
<feature type="signal peptide" evidence="1">
    <location>
        <begin position="1"/>
        <end position="17"/>
    </location>
</feature>
<dbReference type="RefSeq" id="XP_022307292.1">
    <property type="nucleotide sequence ID" value="XM_022451584.1"/>
</dbReference>
<dbReference type="AlphaFoldDB" id="A0A8B8BVA3"/>
<proteinExistence type="predicted"/>
<keyword evidence="1" id="KW-0732">Signal</keyword>
<evidence type="ECO:0000256" key="1">
    <source>
        <dbReference type="SAM" id="SignalP"/>
    </source>
</evidence>
<dbReference type="OrthoDB" id="6159073at2759"/>
<feature type="chain" id="PRO_5034743938" evidence="1">
    <location>
        <begin position="18"/>
        <end position="556"/>
    </location>
</feature>
<gene>
    <name evidence="3" type="primary">LOC111113358</name>
</gene>
<organism evidence="2 3">
    <name type="scientific">Crassostrea virginica</name>
    <name type="common">Eastern oyster</name>
    <dbReference type="NCBI Taxonomy" id="6565"/>
    <lineage>
        <taxon>Eukaryota</taxon>
        <taxon>Metazoa</taxon>
        <taxon>Spiralia</taxon>
        <taxon>Lophotrochozoa</taxon>
        <taxon>Mollusca</taxon>
        <taxon>Bivalvia</taxon>
        <taxon>Autobranchia</taxon>
        <taxon>Pteriomorphia</taxon>
        <taxon>Ostreida</taxon>
        <taxon>Ostreoidea</taxon>
        <taxon>Ostreidae</taxon>
        <taxon>Crassostrea</taxon>
    </lineage>
</organism>